<evidence type="ECO:0000259" key="2">
    <source>
        <dbReference type="Pfam" id="PF02481"/>
    </source>
</evidence>
<comment type="similarity">
    <text evidence="1">Belongs to the DprA/Smf family.</text>
</comment>
<reference evidence="3 4" key="1">
    <citation type="submission" date="2019-01" db="EMBL/GenBank/DDBJ databases">
        <authorList>
            <consortium name="Pathogen Informatics"/>
        </authorList>
    </citation>
    <scope>NUCLEOTIDE SEQUENCE [LARGE SCALE GENOMIC DNA]</scope>
    <source>
        <strain evidence="3 4">NCTC10168</strain>
    </source>
</reference>
<protein>
    <submittedName>
        <fullName evidence="3">DNA processing protein Smf</fullName>
    </submittedName>
</protein>
<dbReference type="EMBL" id="LR215037">
    <property type="protein sequence ID" value="VEU75097.1"/>
    <property type="molecule type" value="Genomic_DNA"/>
</dbReference>
<dbReference type="Gene3D" id="3.40.50.450">
    <property type="match status" value="1"/>
</dbReference>
<dbReference type="AlphaFoldDB" id="A0A449B3D2"/>
<dbReference type="Pfam" id="PF02481">
    <property type="entry name" value="DNA_processg_A"/>
    <property type="match status" value="1"/>
</dbReference>
<evidence type="ECO:0000313" key="4">
    <source>
        <dbReference type="Proteomes" id="UP000290243"/>
    </source>
</evidence>
<organism evidence="3 4">
    <name type="scientific">Mycoplasmopsis maculosa</name>
    <dbReference type="NCBI Taxonomy" id="114885"/>
    <lineage>
        <taxon>Bacteria</taxon>
        <taxon>Bacillati</taxon>
        <taxon>Mycoplasmatota</taxon>
        <taxon>Mycoplasmoidales</taxon>
        <taxon>Metamycoplasmataceae</taxon>
        <taxon>Mycoplasmopsis</taxon>
    </lineage>
</organism>
<name>A0A449B3D2_9BACT</name>
<dbReference type="RefSeq" id="WP_129645907.1">
    <property type="nucleotide sequence ID" value="NZ_LR215037.1"/>
</dbReference>
<dbReference type="KEGG" id="mmau:NCTC10168_00003"/>
<accession>A0A449B3D2</accession>
<dbReference type="Proteomes" id="UP000290243">
    <property type="component" value="Chromosome"/>
</dbReference>
<proteinExistence type="inferred from homology"/>
<dbReference type="PANTHER" id="PTHR43022">
    <property type="entry name" value="PROTEIN SMF"/>
    <property type="match status" value="1"/>
</dbReference>
<gene>
    <name evidence="3" type="primary">smf</name>
    <name evidence="3" type="ORF">NCTC10168_00003</name>
</gene>
<keyword evidence="4" id="KW-1185">Reference proteome</keyword>
<dbReference type="InterPro" id="IPR003488">
    <property type="entry name" value="DprA"/>
</dbReference>
<evidence type="ECO:0000256" key="1">
    <source>
        <dbReference type="ARBA" id="ARBA00006525"/>
    </source>
</evidence>
<sequence length="243" mass="28144">MNDILLFFSHLYKGNNYNIYKAIKDSEKVDIEKVENIKKELNENGIRYLTIYDEKYPKELKNLRYPPFVIYYKGNLDVLNKKKIILTGEKEDLVTKNNINSSIVKIAKEAVLITNNFKNLDQYIIKKYNELNKNVIYLLPCGIKYQNYEYNYEKDLLITQYPPNCHPKASFFKERNVIASSLADAIVIYNSSINSGIQNLANIAASLGKEVYCYPGFSYNDGNTFLIKSGARLITNIGEINYY</sequence>
<dbReference type="SUPFAM" id="SSF102405">
    <property type="entry name" value="MCP/YpsA-like"/>
    <property type="match status" value="1"/>
</dbReference>
<dbReference type="PANTHER" id="PTHR43022:SF1">
    <property type="entry name" value="PROTEIN SMF"/>
    <property type="match status" value="1"/>
</dbReference>
<dbReference type="OrthoDB" id="9785707at2"/>
<dbReference type="InterPro" id="IPR057666">
    <property type="entry name" value="DrpA_SLOG"/>
</dbReference>
<feature type="domain" description="Smf/DprA SLOG" evidence="2">
    <location>
        <begin position="48"/>
        <end position="240"/>
    </location>
</feature>
<dbReference type="GO" id="GO:0009294">
    <property type="term" value="P:DNA-mediated transformation"/>
    <property type="evidence" value="ECO:0007669"/>
    <property type="project" value="InterPro"/>
</dbReference>
<evidence type="ECO:0000313" key="3">
    <source>
        <dbReference type="EMBL" id="VEU75097.1"/>
    </source>
</evidence>